<evidence type="ECO:0000256" key="7">
    <source>
        <dbReference type="SAM" id="MobiDB-lite"/>
    </source>
</evidence>
<feature type="region of interest" description="Disordered" evidence="7">
    <location>
        <begin position="283"/>
        <end position="398"/>
    </location>
</feature>
<keyword evidence="5" id="KW-0175">Coiled coil</keyword>
<organism evidence="9">
    <name type="scientific">Cucumis melo</name>
    <name type="common">Muskmelon</name>
    <dbReference type="NCBI Taxonomy" id="3656"/>
    <lineage>
        <taxon>Eukaryota</taxon>
        <taxon>Viridiplantae</taxon>
        <taxon>Streptophyta</taxon>
        <taxon>Embryophyta</taxon>
        <taxon>Tracheophyta</taxon>
        <taxon>Spermatophyta</taxon>
        <taxon>Magnoliopsida</taxon>
        <taxon>eudicotyledons</taxon>
        <taxon>Gunneridae</taxon>
        <taxon>Pentapetalae</taxon>
        <taxon>rosids</taxon>
        <taxon>fabids</taxon>
        <taxon>Cucurbitales</taxon>
        <taxon>Cucurbitaceae</taxon>
        <taxon>Benincaseae</taxon>
        <taxon>Cucumis</taxon>
    </lineage>
</organism>
<evidence type="ECO:0000256" key="6">
    <source>
        <dbReference type="ARBA" id="ARBA00023136"/>
    </source>
</evidence>
<feature type="transmembrane region" description="Helical" evidence="8">
    <location>
        <begin position="701"/>
        <end position="719"/>
    </location>
</feature>
<sequence length="745" mass="82687">LFPIVLSSFRFCATASATSQSKSSTTLLCNRLFYECEIIVLLRFSSDFNSSNHGAVSWILIMANWISSKLKAAESILQQIDQQAAESLKKGERPPAVDYLEAAGKAGDILPLKDQLKKKNQVDNDYRGKLRSDLSLNVSRSQDNVISASSKPSPSSKSPTVKDSDWTELLGTPSTSPASRSNGASSIRGAKRESRGPSNAGSNMSVLDFKKTQNNANSNKSVGERKKLNRKASDVDESNISVSLGTSSRVDPIIDKNVTHSEGQEMDKKEAGGNIFVEAKSLEKREVGGNFDSKGFSSEDSVLTIKNDQSSETVGNTDQTKRISHTNTILKDAQSHRESVVSGKYKSDEVSRSSISDDVRKEWTGSSTSDGSSGSDSDSGSASDSEIEREREEIKRRRQKIMAEKAAAKAMEAIKEQEDLVARLEGEKQSLEKILEDRARKQAEEATELQTSMMETMEAVELEKQKHNETRREALAIMAKLETENAYLARTLASVQWNLELEGNRVAGLRQQIELKETAHEELKRRIASSHQAGTSTKPLAFKGIEFELEILEAEHSLITDKVLQLQEKGKKLEENIALMRKEMEEPTEVEVELKRRLGQMTDHLIQKQAQVEALSSEKATLLFRIEAVTRQLEESKSMNMSDISRDLESGKWELSGSKLRPMLEGKIDSGKKHLGSLILQLDAIYVAGMVFIRRNPTAKLWSVVYLVFLHLWVLYILMSHSQVDTHTKSGAVISLENINASSHM</sequence>
<feature type="compositionally biased region" description="Basic and acidic residues" evidence="7">
    <location>
        <begin position="386"/>
        <end position="398"/>
    </location>
</feature>
<evidence type="ECO:0008006" key="10">
    <source>
        <dbReference type="Google" id="ProtNLM"/>
    </source>
</evidence>
<evidence type="ECO:0000256" key="8">
    <source>
        <dbReference type="SAM" id="Phobius"/>
    </source>
</evidence>
<evidence type="ECO:0000256" key="5">
    <source>
        <dbReference type="ARBA" id="ARBA00023054"/>
    </source>
</evidence>
<dbReference type="GO" id="GO:0031985">
    <property type="term" value="C:Golgi cisterna"/>
    <property type="evidence" value="ECO:0007669"/>
    <property type="project" value="TreeGrafter"/>
</dbReference>
<keyword evidence="4" id="KW-0333">Golgi apparatus</keyword>
<evidence type="ECO:0000256" key="1">
    <source>
        <dbReference type="ARBA" id="ARBA00004394"/>
    </source>
</evidence>
<dbReference type="Gramene" id="MELO3C017351.2.1">
    <property type="protein sequence ID" value="MELO3C017351.2.1"/>
    <property type="gene ID" value="MELO3C017351.2"/>
</dbReference>
<name>A0A9I9DET5_CUCME</name>
<feature type="compositionally biased region" description="Low complexity" evidence="7">
    <location>
        <begin position="365"/>
        <end position="384"/>
    </location>
</feature>
<dbReference type="EnsemblPlants" id="MELO3C017351.2.1">
    <property type="protein sequence ID" value="MELO3C017351.2.1"/>
    <property type="gene ID" value="MELO3C017351.2"/>
</dbReference>
<feature type="compositionally biased region" description="Basic and acidic residues" evidence="7">
    <location>
        <begin position="222"/>
        <end position="234"/>
    </location>
</feature>
<keyword evidence="2 8" id="KW-0812">Transmembrane</keyword>
<dbReference type="InterPro" id="IPR019177">
    <property type="entry name" value="Golgin_subfamily_A_member_5"/>
</dbReference>
<reference evidence="9" key="1">
    <citation type="submission" date="2023-03" db="UniProtKB">
        <authorList>
            <consortium name="EnsemblPlants"/>
        </authorList>
    </citation>
    <scope>IDENTIFICATION</scope>
</reference>
<feature type="compositionally biased region" description="Polar residues" evidence="7">
    <location>
        <begin position="212"/>
        <end position="221"/>
    </location>
</feature>
<proteinExistence type="predicted"/>
<evidence type="ECO:0000313" key="9">
    <source>
        <dbReference type="EnsemblPlants" id="MELO3C017351.2.1"/>
    </source>
</evidence>
<evidence type="ECO:0000256" key="4">
    <source>
        <dbReference type="ARBA" id="ARBA00023034"/>
    </source>
</evidence>
<comment type="subcellular location">
    <subcellularLocation>
        <location evidence="1">Golgi apparatus membrane</location>
    </subcellularLocation>
</comment>
<protein>
    <recommendedName>
        <fullName evidence="10">Golgin candidate 2</fullName>
    </recommendedName>
</protein>
<feature type="compositionally biased region" description="Polar residues" evidence="7">
    <location>
        <begin position="196"/>
        <end position="205"/>
    </location>
</feature>
<feature type="compositionally biased region" description="Polar residues" evidence="7">
    <location>
        <begin position="295"/>
        <end position="318"/>
    </location>
</feature>
<keyword evidence="6 8" id="KW-0472">Membrane</keyword>
<evidence type="ECO:0000256" key="2">
    <source>
        <dbReference type="ARBA" id="ARBA00022692"/>
    </source>
</evidence>
<feature type="compositionally biased region" description="Low complexity" evidence="7">
    <location>
        <begin position="147"/>
        <end position="159"/>
    </location>
</feature>
<dbReference type="GO" id="GO:0000139">
    <property type="term" value="C:Golgi membrane"/>
    <property type="evidence" value="ECO:0007669"/>
    <property type="project" value="UniProtKB-SubCell"/>
</dbReference>
<keyword evidence="3 8" id="KW-1133">Transmembrane helix</keyword>
<dbReference type="Pfam" id="PF09787">
    <property type="entry name" value="Golgin_A5"/>
    <property type="match status" value="1"/>
</dbReference>
<feature type="compositionally biased region" description="Basic and acidic residues" evidence="7">
    <location>
        <begin position="333"/>
        <end position="363"/>
    </location>
</feature>
<dbReference type="PANTHER" id="PTHR13815:SF5">
    <property type="entry name" value="GOLGIN CANDIDATE 2"/>
    <property type="match status" value="1"/>
</dbReference>
<accession>A0A9I9DET5</accession>
<feature type="compositionally biased region" description="Polar residues" evidence="7">
    <location>
        <begin position="172"/>
        <end position="185"/>
    </location>
</feature>
<dbReference type="PANTHER" id="PTHR13815">
    <property type="entry name" value="GOLGIN-84"/>
    <property type="match status" value="1"/>
</dbReference>
<dbReference type="GO" id="GO:0000301">
    <property type="term" value="P:retrograde transport, vesicle recycling within Golgi"/>
    <property type="evidence" value="ECO:0007669"/>
    <property type="project" value="TreeGrafter"/>
</dbReference>
<dbReference type="AlphaFoldDB" id="A0A9I9DET5"/>
<evidence type="ECO:0000256" key="3">
    <source>
        <dbReference type="ARBA" id="ARBA00022989"/>
    </source>
</evidence>
<dbReference type="GO" id="GO:0007030">
    <property type="term" value="P:Golgi organization"/>
    <property type="evidence" value="ECO:0007669"/>
    <property type="project" value="InterPro"/>
</dbReference>
<feature type="region of interest" description="Disordered" evidence="7">
    <location>
        <begin position="141"/>
        <end position="240"/>
    </location>
</feature>